<dbReference type="Pfam" id="PF22608">
    <property type="entry name" value="DNAX_ATPase_lid"/>
    <property type="match status" value="1"/>
</dbReference>
<comment type="catalytic activity">
    <reaction evidence="11 12">
        <text>DNA(n) + a 2'-deoxyribonucleoside 5'-triphosphate = DNA(n+1) + diphosphate</text>
        <dbReference type="Rhea" id="RHEA:22508"/>
        <dbReference type="Rhea" id="RHEA-COMP:17339"/>
        <dbReference type="Rhea" id="RHEA-COMP:17340"/>
        <dbReference type="ChEBI" id="CHEBI:33019"/>
        <dbReference type="ChEBI" id="CHEBI:61560"/>
        <dbReference type="ChEBI" id="CHEBI:173112"/>
        <dbReference type="EC" id="2.7.7.7"/>
    </reaction>
</comment>
<dbReference type="FunFam" id="3.40.50.300:FF:000014">
    <property type="entry name" value="DNA polymerase III subunit gamma/tau"/>
    <property type="match status" value="1"/>
</dbReference>
<dbReference type="InterPro" id="IPR008921">
    <property type="entry name" value="DNA_pol3_clamp-load_cplx_C"/>
</dbReference>
<dbReference type="NCBIfam" id="NF011510">
    <property type="entry name" value="PRK14948.1"/>
    <property type="match status" value="1"/>
</dbReference>
<dbReference type="FunFam" id="1.10.8.60:FF:000013">
    <property type="entry name" value="DNA polymerase III subunit gamma/tau"/>
    <property type="match status" value="1"/>
</dbReference>
<evidence type="ECO:0000256" key="5">
    <source>
        <dbReference type="ARBA" id="ARBA00022723"/>
    </source>
</evidence>
<dbReference type="Gene3D" id="1.10.8.60">
    <property type="match status" value="1"/>
</dbReference>
<dbReference type="RefSeq" id="WP_354635697.1">
    <property type="nucleotide sequence ID" value="NZ_CP159837.1"/>
</dbReference>
<evidence type="ECO:0000256" key="10">
    <source>
        <dbReference type="ARBA" id="ARBA00023054"/>
    </source>
</evidence>
<dbReference type="SUPFAM" id="SSF52540">
    <property type="entry name" value="P-loop containing nucleoside triphosphate hydrolases"/>
    <property type="match status" value="1"/>
</dbReference>
<evidence type="ECO:0000256" key="2">
    <source>
        <dbReference type="ARBA" id="ARBA00022679"/>
    </source>
</evidence>
<keyword evidence="8 12" id="KW-0067">ATP-binding</keyword>
<feature type="region of interest" description="Disordered" evidence="13">
    <location>
        <begin position="374"/>
        <end position="460"/>
    </location>
</feature>
<dbReference type="InterPro" id="IPR012763">
    <property type="entry name" value="DNA_pol_III_sug/sutau_N"/>
</dbReference>
<keyword evidence="10" id="KW-0175">Coiled coil</keyword>
<feature type="compositionally biased region" description="Pro residues" evidence="13">
    <location>
        <begin position="558"/>
        <end position="576"/>
    </location>
</feature>
<keyword evidence="7" id="KW-0862">Zinc</keyword>
<dbReference type="CDD" id="cd00009">
    <property type="entry name" value="AAA"/>
    <property type="match status" value="1"/>
</dbReference>
<dbReference type="PANTHER" id="PTHR11669:SF0">
    <property type="entry name" value="PROTEIN STICHEL-LIKE 2"/>
    <property type="match status" value="1"/>
</dbReference>
<evidence type="ECO:0000256" key="13">
    <source>
        <dbReference type="SAM" id="MobiDB-lite"/>
    </source>
</evidence>
<evidence type="ECO:0000256" key="11">
    <source>
        <dbReference type="ARBA" id="ARBA00049244"/>
    </source>
</evidence>
<feature type="compositionally biased region" description="Low complexity" evidence="13">
    <location>
        <begin position="588"/>
        <end position="602"/>
    </location>
</feature>
<dbReference type="GO" id="GO:0003677">
    <property type="term" value="F:DNA binding"/>
    <property type="evidence" value="ECO:0007669"/>
    <property type="project" value="InterPro"/>
</dbReference>
<comment type="subunit">
    <text evidence="12">DNA polymerase III contains a core (composed of alpha, epsilon and theta chains) that associates with a tau subunit. This core dimerizes to form the POLIII' complex. PolIII' associates with the gamma complex (composed of gamma, delta, delta', psi and chi chains) and with the beta chain to form the complete DNA polymerase III complex.</text>
</comment>
<dbReference type="Gene3D" id="1.20.272.10">
    <property type="match status" value="1"/>
</dbReference>
<name>A0AAU8JID2_9CYAN</name>
<evidence type="ECO:0000259" key="14">
    <source>
        <dbReference type="SMART" id="SM00382"/>
    </source>
</evidence>
<dbReference type="NCBIfam" id="NF004046">
    <property type="entry name" value="PRK05563.1"/>
    <property type="match status" value="1"/>
</dbReference>
<feature type="region of interest" description="Disordered" evidence="13">
    <location>
        <begin position="538"/>
        <end position="603"/>
    </location>
</feature>
<dbReference type="InterPro" id="IPR054506">
    <property type="entry name" value="DnaA_N-like_STI"/>
</dbReference>
<dbReference type="GO" id="GO:0046872">
    <property type="term" value="F:metal ion binding"/>
    <property type="evidence" value="ECO:0007669"/>
    <property type="project" value="UniProtKB-KW"/>
</dbReference>
<evidence type="ECO:0000256" key="9">
    <source>
        <dbReference type="ARBA" id="ARBA00022932"/>
    </source>
</evidence>
<dbReference type="InterPro" id="IPR050238">
    <property type="entry name" value="DNA_Rep/Repair_Clamp_Loader"/>
</dbReference>
<comment type="similarity">
    <text evidence="1 12">Belongs to the DnaX/STICHEL family.</text>
</comment>
<feature type="compositionally biased region" description="Low complexity" evidence="13">
    <location>
        <begin position="390"/>
        <end position="407"/>
    </location>
</feature>
<comment type="function">
    <text evidence="12">DNA polymerase III is a complex, multichain enzyme responsible for most of the replicative synthesis in bacteria. This DNA polymerase also exhibits 3' to 5' exonuclease activity.</text>
</comment>
<dbReference type="AlphaFoldDB" id="A0AAU8JID2"/>
<evidence type="ECO:0000256" key="7">
    <source>
        <dbReference type="ARBA" id="ARBA00022833"/>
    </source>
</evidence>
<sequence>MSYEPLHHKYRPQTFADLVGQEAIATTLSNALQLNKIAPAYLFAGPRGTGKTSSARILAKSLNCLKGNSPTDQPCGICEVCRSITNGSSLDVIEIDAASNTGVDNIRELIERAQFAPVQCRHKVYIIDECHSLSASSFNALLKTLEEPPSHVVFVLATTDPQRVLPTIISRCQRFDFRRIPLDAMVQHLQDIAGKENINITPEALLTVAQISQGGLRDAESMLDQLSLLPGEVTIAQVWNLVGAVPEQDLMQLLQAIAADNPEAVLDRVRAIMDRGREPLVVLQNLTSFYRDLLIAKTAGDRADLVAITPATWAELRQFAQTQDVGKILQGQQHLRACEAQIKNTTQPRLWLEVALLGLLPSALNVTQQVVASPSPRAVSPQPGTQPSYQPVAATPTPATPVSQPQAGERSYGQTPAVAATPAPQSDSPPPKREQASGSASGHLPNPETQAAQVPNSPADLNDLQSLWQQVLAHLPLPSQALLKQQGTLISVQEHEVRLGFRSQNLIKIAAEPKLPQIKDAFAKVLGRAIQVRLEVSGDSATPAPATSQPQRSLPTAPVQPPAATPAATPPTPQPAPVSEVRQSLPAQRPTQTTPPVQTVTVANGQGNVPLTQSVAVAKPGAGAIVLRTAVAIATVNTSANYQVSRPQQTTKVYVDESEAIAAAQKLADMFGGTVVTDFEDSDSFYRDRIEQSSEPMNDISLEVEDFSDIAEEVVETAAMPQPLSWTENGRSPQGIRFAESANNFMPTDDEDEAKILSELAAEEFGGIEF</sequence>
<evidence type="ECO:0000256" key="8">
    <source>
        <dbReference type="ARBA" id="ARBA00022840"/>
    </source>
</evidence>
<dbReference type="NCBIfam" id="TIGR01128">
    <property type="entry name" value="holA"/>
    <property type="match status" value="1"/>
</dbReference>
<dbReference type="GO" id="GO:0009360">
    <property type="term" value="C:DNA polymerase III complex"/>
    <property type="evidence" value="ECO:0007669"/>
    <property type="project" value="InterPro"/>
</dbReference>
<dbReference type="InterPro" id="IPR003593">
    <property type="entry name" value="AAA+_ATPase"/>
</dbReference>
<keyword evidence="2 12" id="KW-0808">Transferase</keyword>
<dbReference type="InterPro" id="IPR022754">
    <property type="entry name" value="DNA_pol_III_gamma-3"/>
</dbReference>
<keyword evidence="3 12" id="KW-0548">Nucleotidyltransferase</keyword>
<dbReference type="SUPFAM" id="SSF48019">
    <property type="entry name" value="post-AAA+ oligomerization domain-like"/>
    <property type="match status" value="1"/>
</dbReference>
<feature type="compositionally biased region" description="Low complexity" evidence="13">
    <location>
        <begin position="415"/>
        <end position="424"/>
    </location>
</feature>
<organism evidence="15">
    <name type="scientific">Planktothricoides raciborskii GIHE-MW2</name>
    <dbReference type="NCBI Taxonomy" id="2792601"/>
    <lineage>
        <taxon>Bacteria</taxon>
        <taxon>Bacillati</taxon>
        <taxon>Cyanobacteriota</taxon>
        <taxon>Cyanophyceae</taxon>
        <taxon>Oscillatoriophycideae</taxon>
        <taxon>Oscillatoriales</taxon>
        <taxon>Oscillatoriaceae</taxon>
        <taxon>Planktothricoides</taxon>
    </lineage>
</organism>
<dbReference type="GO" id="GO:0003887">
    <property type="term" value="F:DNA-directed DNA polymerase activity"/>
    <property type="evidence" value="ECO:0007669"/>
    <property type="project" value="UniProtKB-KW"/>
</dbReference>
<gene>
    <name evidence="12" type="primary">dnaX</name>
    <name evidence="15" type="ORF">ABWT76_000864</name>
</gene>
<dbReference type="SMART" id="SM00382">
    <property type="entry name" value="AAA"/>
    <property type="match status" value="1"/>
</dbReference>
<evidence type="ECO:0000256" key="4">
    <source>
        <dbReference type="ARBA" id="ARBA00022705"/>
    </source>
</evidence>
<dbReference type="Gene3D" id="3.40.50.300">
    <property type="entry name" value="P-loop containing nucleotide triphosphate hydrolases"/>
    <property type="match status" value="1"/>
</dbReference>
<dbReference type="EC" id="2.7.7.7" evidence="12"/>
<proteinExistence type="inferred from homology"/>
<dbReference type="InterPro" id="IPR027417">
    <property type="entry name" value="P-loop_NTPase"/>
</dbReference>
<evidence type="ECO:0000256" key="12">
    <source>
        <dbReference type="RuleBase" id="RU364063"/>
    </source>
</evidence>
<evidence type="ECO:0000313" key="15">
    <source>
        <dbReference type="EMBL" id="XCM38041.1"/>
    </source>
</evidence>
<feature type="compositionally biased region" description="Polar residues" evidence="13">
    <location>
        <begin position="545"/>
        <end position="554"/>
    </location>
</feature>
<dbReference type="GO" id="GO:0005524">
    <property type="term" value="F:ATP binding"/>
    <property type="evidence" value="ECO:0007669"/>
    <property type="project" value="UniProtKB-KW"/>
</dbReference>
<dbReference type="NCBIfam" id="TIGR02397">
    <property type="entry name" value="dnaX_nterm"/>
    <property type="match status" value="1"/>
</dbReference>
<dbReference type="Pfam" id="PF23007">
    <property type="entry name" value="DnaA_N-like_STI"/>
    <property type="match status" value="1"/>
</dbReference>
<dbReference type="PANTHER" id="PTHR11669">
    <property type="entry name" value="REPLICATION FACTOR C / DNA POLYMERASE III GAMMA-TAU SUBUNIT"/>
    <property type="match status" value="1"/>
</dbReference>
<dbReference type="EMBL" id="CP159837">
    <property type="protein sequence ID" value="XCM38041.1"/>
    <property type="molecule type" value="Genomic_DNA"/>
</dbReference>
<dbReference type="Pfam" id="PF12169">
    <property type="entry name" value="DNA_pol3_gamma3"/>
    <property type="match status" value="1"/>
</dbReference>
<keyword evidence="9 12" id="KW-0239">DNA-directed DNA polymerase</keyword>
<evidence type="ECO:0000256" key="3">
    <source>
        <dbReference type="ARBA" id="ARBA00022695"/>
    </source>
</evidence>
<feature type="domain" description="AAA+ ATPase" evidence="14">
    <location>
        <begin position="37"/>
        <end position="181"/>
    </location>
</feature>
<feature type="compositionally biased region" description="Polar residues" evidence="13">
    <location>
        <begin position="447"/>
        <end position="456"/>
    </location>
</feature>
<keyword evidence="6 12" id="KW-0547">Nucleotide-binding</keyword>
<dbReference type="InterPro" id="IPR045085">
    <property type="entry name" value="HLD_clamp_pol_III_gamma_tau"/>
</dbReference>
<evidence type="ECO:0000256" key="6">
    <source>
        <dbReference type="ARBA" id="ARBA00022741"/>
    </source>
</evidence>
<keyword evidence="4 12" id="KW-0235">DNA replication</keyword>
<dbReference type="GO" id="GO:0006261">
    <property type="term" value="P:DNA-templated DNA replication"/>
    <property type="evidence" value="ECO:0007669"/>
    <property type="project" value="TreeGrafter"/>
</dbReference>
<keyword evidence="5" id="KW-0479">Metal-binding</keyword>
<dbReference type="CDD" id="cd18137">
    <property type="entry name" value="HLD_clamp_pol_III_gamma_tau"/>
    <property type="match status" value="1"/>
</dbReference>
<evidence type="ECO:0000256" key="1">
    <source>
        <dbReference type="ARBA" id="ARBA00006360"/>
    </source>
</evidence>
<reference evidence="15" key="1">
    <citation type="submission" date="2024-07" db="EMBL/GenBank/DDBJ databases">
        <authorList>
            <person name="Kim Y.J."/>
            <person name="Jeong J.Y."/>
        </authorList>
    </citation>
    <scope>NUCLEOTIDE SEQUENCE</scope>
    <source>
        <strain evidence="15">GIHE-MW2</strain>
    </source>
</reference>
<accession>A0AAU8JID2</accession>
<protein>
    <recommendedName>
        <fullName evidence="12">DNA polymerase III subunit gamma/tau</fullName>
        <ecNumber evidence="12">2.7.7.7</ecNumber>
    </recommendedName>
</protein>
<dbReference type="InterPro" id="IPR005790">
    <property type="entry name" value="DNA_polIII_delta"/>
</dbReference>
<dbReference type="Pfam" id="PF13177">
    <property type="entry name" value="DNA_pol3_delta2"/>
    <property type="match status" value="1"/>
</dbReference>